<evidence type="ECO:0000313" key="5">
    <source>
        <dbReference type="Proteomes" id="UP000806378"/>
    </source>
</evidence>
<feature type="domain" description="Disease resistance R13L4/SHOC-2-like LRR" evidence="3">
    <location>
        <begin position="3"/>
        <end position="144"/>
    </location>
</feature>
<comment type="caution">
    <text evidence="4">The sequence shown here is derived from an EMBL/GenBank/DDBJ whole genome shotgun (WGS) entry which is preliminary data.</text>
</comment>
<dbReference type="SUPFAM" id="SSF52058">
    <property type="entry name" value="L domain-like"/>
    <property type="match status" value="1"/>
</dbReference>
<dbReference type="PANTHER" id="PTHR47186">
    <property type="entry name" value="LEUCINE-RICH REPEAT-CONTAINING PROTEIN 57"/>
    <property type="match status" value="1"/>
</dbReference>
<gene>
    <name evidence="4" type="ORF">BT93_L1292</name>
</gene>
<dbReference type="Proteomes" id="UP000806378">
    <property type="component" value="Unassembled WGS sequence"/>
</dbReference>
<organism evidence="4 5">
    <name type="scientific">Corymbia citriodora subsp. variegata</name>
    <dbReference type="NCBI Taxonomy" id="360336"/>
    <lineage>
        <taxon>Eukaryota</taxon>
        <taxon>Viridiplantae</taxon>
        <taxon>Streptophyta</taxon>
        <taxon>Embryophyta</taxon>
        <taxon>Tracheophyta</taxon>
        <taxon>Spermatophyta</taxon>
        <taxon>Magnoliopsida</taxon>
        <taxon>eudicotyledons</taxon>
        <taxon>Gunneridae</taxon>
        <taxon>Pentapetalae</taxon>
        <taxon>rosids</taxon>
        <taxon>malvids</taxon>
        <taxon>Myrtales</taxon>
        <taxon>Myrtaceae</taxon>
        <taxon>Myrtoideae</taxon>
        <taxon>Eucalypteae</taxon>
        <taxon>Corymbia</taxon>
    </lineage>
</organism>
<dbReference type="Pfam" id="PF23598">
    <property type="entry name" value="LRR_14"/>
    <property type="match status" value="1"/>
</dbReference>
<dbReference type="OrthoDB" id="1110401at2759"/>
<proteinExistence type="predicted"/>
<reference evidence="4" key="1">
    <citation type="submission" date="2020-05" db="EMBL/GenBank/DDBJ databases">
        <title>WGS assembly of Corymbia citriodora subspecies variegata.</title>
        <authorList>
            <person name="Barry K."/>
            <person name="Hundley H."/>
            <person name="Shu S."/>
            <person name="Jenkins J."/>
            <person name="Grimwood J."/>
            <person name="Baten A."/>
        </authorList>
    </citation>
    <scope>NUCLEOTIDE SEQUENCE</scope>
    <source>
        <strain evidence="4">CV2-018</strain>
    </source>
</reference>
<feature type="region of interest" description="Disordered" evidence="2">
    <location>
        <begin position="145"/>
        <end position="181"/>
    </location>
</feature>
<feature type="compositionally biased region" description="Polar residues" evidence="2">
    <location>
        <begin position="145"/>
        <end position="162"/>
    </location>
</feature>
<dbReference type="InterPro" id="IPR055414">
    <property type="entry name" value="LRR_R13L4/SHOC2-like"/>
</dbReference>
<dbReference type="AlphaFoldDB" id="A0A8T0CN99"/>
<protein>
    <recommendedName>
        <fullName evidence="3">Disease resistance R13L4/SHOC-2-like LRR domain-containing protein</fullName>
    </recommendedName>
</protein>
<evidence type="ECO:0000256" key="2">
    <source>
        <dbReference type="SAM" id="MobiDB-lite"/>
    </source>
</evidence>
<dbReference type="InterPro" id="IPR032675">
    <property type="entry name" value="LRR_dom_sf"/>
</dbReference>
<keyword evidence="1" id="KW-0677">Repeat</keyword>
<keyword evidence="5" id="KW-1185">Reference proteome</keyword>
<evidence type="ECO:0000259" key="3">
    <source>
        <dbReference type="Pfam" id="PF23598"/>
    </source>
</evidence>
<accession>A0A8T0CN99</accession>
<sequence>MKHLQLLSLQGISRITELPDSIGKLASLKILDLNACHNLALLPKNIGALKKLTHLDISQCYLLDHIPKELSSLTQLQVLKGLVVGDLISSDSCSLEDLAGLLKLRKLSIYTGNVKFPTDKELNVLQDFENLEKLTIEWGGKWFSGKQNKNSKQPNSPANLSNAGGVKMVDKPNSTKAPQDNISTQLNETHQPAQTASAVGRKLSKKFSFMRSSTQTSSLNAGDTRSLQKLELHCFPGTAAPTWLIEGKLKPQKSLYISGGHLQTLSIIQDKRIVWNVKILCLKFLSELKMDWGDLQKSFPELIYLEKVRCPKLTFFPCDEHGVWLNGKMEAKRMEESGLGLSWSFLKRSDTIYPITVSSSTSK</sequence>
<dbReference type="PANTHER" id="PTHR47186:SF54">
    <property type="entry name" value="DISEASE RESISTANCE RPP13-LIKE PROTEIN 4"/>
    <property type="match status" value="1"/>
</dbReference>
<dbReference type="Gene3D" id="3.80.10.10">
    <property type="entry name" value="Ribonuclease Inhibitor"/>
    <property type="match status" value="1"/>
</dbReference>
<evidence type="ECO:0000256" key="1">
    <source>
        <dbReference type="ARBA" id="ARBA00022737"/>
    </source>
</evidence>
<dbReference type="EMBL" id="MU089885">
    <property type="protein sequence ID" value="KAF7849053.1"/>
    <property type="molecule type" value="Genomic_DNA"/>
</dbReference>
<name>A0A8T0CN99_CORYI</name>
<feature type="compositionally biased region" description="Polar residues" evidence="2">
    <location>
        <begin position="172"/>
        <end position="181"/>
    </location>
</feature>
<dbReference type="Gramene" id="rna-gnl|WGS:JABURB|Cocit.L1292.1">
    <property type="protein sequence ID" value="cds-KAF7849053.1"/>
    <property type="gene ID" value="gene-BT93_L1292"/>
</dbReference>
<evidence type="ECO:0000313" key="4">
    <source>
        <dbReference type="EMBL" id="KAF7849053.1"/>
    </source>
</evidence>